<proteinExistence type="predicted"/>
<dbReference type="PANTHER" id="PTHR43092">
    <property type="entry name" value="L-CYSTEINE DESULFHYDRASE"/>
    <property type="match status" value="1"/>
</dbReference>
<evidence type="ECO:0000259" key="2">
    <source>
        <dbReference type="Pfam" id="PF00266"/>
    </source>
</evidence>
<dbReference type="InterPro" id="IPR000192">
    <property type="entry name" value="Aminotrans_V_dom"/>
</dbReference>
<dbReference type="Proteomes" id="UP001521785">
    <property type="component" value="Unassembled WGS sequence"/>
</dbReference>
<comment type="caution">
    <text evidence="3">The sequence shown here is derived from an EMBL/GenBank/DDBJ whole genome shotgun (WGS) entry which is preliminary data.</text>
</comment>
<organism evidence="3 4">
    <name type="scientific">Paraconiothyrium brasiliense</name>
    <dbReference type="NCBI Taxonomy" id="300254"/>
    <lineage>
        <taxon>Eukaryota</taxon>
        <taxon>Fungi</taxon>
        <taxon>Dikarya</taxon>
        <taxon>Ascomycota</taxon>
        <taxon>Pezizomycotina</taxon>
        <taxon>Dothideomycetes</taxon>
        <taxon>Pleosporomycetidae</taxon>
        <taxon>Pleosporales</taxon>
        <taxon>Massarineae</taxon>
        <taxon>Didymosphaeriaceae</taxon>
        <taxon>Paraconiothyrium</taxon>
    </lineage>
</organism>
<dbReference type="PANTHER" id="PTHR43092:SF2">
    <property type="entry name" value="HERCYNYLCYSTEINE SULFOXIDE LYASE"/>
    <property type="match status" value="1"/>
</dbReference>
<gene>
    <name evidence="3" type="ORF">SLS60_002926</name>
</gene>
<keyword evidence="4" id="KW-1185">Reference proteome</keyword>
<dbReference type="SUPFAM" id="SSF53383">
    <property type="entry name" value="PLP-dependent transferases"/>
    <property type="match status" value="1"/>
</dbReference>
<feature type="domain" description="Aminotransferase class V" evidence="2">
    <location>
        <begin position="74"/>
        <end position="354"/>
    </location>
</feature>
<evidence type="ECO:0000256" key="1">
    <source>
        <dbReference type="ARBA" id="ARBA00022898"/>
    </source>
</evidence>
<dbReference type="Gene3D" id="3.40.640.10">
    <property type="entry name" value="Type I PLP-dependent aspartate aminotransferase-like (Major domain)"/>
    <property type="match status" value="1"/>
</dbReference>
<dbReference type="Pfam" id="PF00266">
    <property type="entry name" value="Aminotran_5"/>
    <property type="match status" value="1"/>
</dbReference>
<sequence length="457" mass="51380">MTSNAKELLETKNGGKFGKQLRQDFLFEEGFMNLNHGSFGTYPRAIRDVFRSFQDAHEARPDDFIRYQYPKFNDEARQALSTYLNVPTSELVFVQNATTGVNTVLRSLTFAPDEYILYSATIYGACEKTVAYITETTPAKAAKIEYTLPVEDDWLVSAFKSKIEEIEASGGKVKVAVFDTVVSMPGVRLPFERITEVCREKGVLSLIDGAHGIGHVPLDLKALNADFFVSNCHKWLHVPRGCAIFHVPLRNQPLIRSTLPTSHGFIPRPAPPFTATKNPLPPSNAPKSDFEINFEFTGTIDASPYLCIPAALKWRESMGGEEAIMSYCQTLAKHGSKRMAETMGTEVLDNSTETLTRCCLANVALPLDAKKMYEIGRKAGLEEAAVGIAMRDWMSRVWIDDYKTFLQSMFYDGRWWIRMSGQVYLELADYEWAAQIIKEVCKRAEKGEWAVKGKARL</sequence>
<dbReference type="EMBL" id="JAKJXO020000003">
    <property type="protein sequence ID" value="KAL1607987.1"/>
    <property type="molecule type" value="Genomic_DNA"/>
</dbReference>
<dbReference type="InterPro" id="IPR015421">
    <property type="entry name" value="PyrdxlP-dep_Trfase_major"/>
</dbReference>
<reference evidence="3 4" key="1">
    <citation type="submission" date="2024-02" db="EMBL/GenBank/DDBJ databases">
        <title>De novo assembly and annotation of 12 fungi associated with fruit tree decline syndrome in Ontario, Canada.</title>
        <authorList>
            <person name="Sulman M."/>
            <person name="Ellouze W."/>
            <person name="Ilyukhin E."/>
        </authorList>
    </citation>
    <scope>NUCLEOTIDE SEQUENCE [LARGE SCALE GENOMIC DNA]</scope>
    <source>
        <strain evidence="3 4">M42-189</strain>
    </source>
</reference>
<accession>A0ABR3RUH0</accession>
<evidence type="ECO:0000313" key="3">
    <source>
        <dbReference type="EMBL" id="KAL1607987.1"/>
    </source>
</evidence>
<name>A0ABR3RUH0_9PLEO</name>
<dbReference type="InterPro" id="IPR015424">
    <property type="entry name" value="PyrdxlP-dep_Trfase"/>
</dbReference>
<keyword evidence="1" id="KW-0663">Pyridoxal phosphate</keyword>
<protein>
    <recommendedName>
        <fullName evidence="2">Aminotransferase class V domain-containing protein</fullName>
    </recommendedName>
</protein>
<evidence type="ECO:0000313" key="4">
    <source>
        <dbReference type="Proteomes" id="UP001521785"/>
    </source>
</evidence>